<sequence length="300" mass="31041">MGTLCAMTAPFPPPAPSLEPPPPVRPTLRRSRSDRMVGGVAGGLAEYSGVDPLLWRVGFVALTLAGGTGVLVYVLLLLLMPRAPRRTTVDGTPAEPAGPRSPVAGLTVAGLLIAVGLMVLVTRYTDLDVGPRGFLATALLVVGLGLVASAVTRARAPRGGLIALGSVLTLALLFTSSVPAWDGDGPGGGFGDREYRPATAEDVRPVYRLGAGDMDVDLSRVDVDDVDEPLEVRIEMGAGDLDVEVPADADVRVVLDRGIGESDVFGQSDGGYSRAPGGDDEPEFVLTIDHGVGDLEVSRA</sequence>
<accession>A0A317QJF4</accession>
<feature type="transmembrane region" description="Helical" evidence="6">
    <location>
        <begin position="53"/>
        <end position="80"/>
    </location>
</feature>
<evidence type="ECO:0000313" key="9">
    <source>
        <dbReference type="Proteomes" id="UP000246661"/>
    </source>
</evidence>
<dbReference type="PANTHER" id="PTHR33885">
    <property type="entry name" value="PHAGE SHOCK PROTEIN C"/>
    <property type="match status" value="1"/>
</dbReference>
<dbReference type="InterPro" id="IPR052027">
    <property type="entry name" value="PspC"/>
</dbReference>
<dbReference type="Proteomes" id="UP000246661">
    <property type="component" value="Unassembled WGS sequence"/>
</dbReference>
<evidence type="ECO:0000313" key="8">
    <source>
        <dbReference type="EMBL" id="PWW22836.1"/>
    </source>
</evidence>
<keyword evidence="5 6" id="KW-0472">Membrane</keyword>
<feature type="transmembrane region" description="Helical" evidence="6">
    <location>
        <begin position="159"/>
        <end position="181"/>
    </location>
</feature>
<keyword evidence="3 6" id="KW-0812">Transmembrane</keyword>
<evidence type="ECO:0000256" key="1">
    <source>
        <dbReference type="ARBA" id="ARBA00004162"/>
    </source>
</evidence>
<gene>
    <name evidence="8" type="ORF">JD79_01999</name>
</gene>
<dbReference type="InterPro" id="IPR007168">
    <property type="entry name" value="Phageshock_PspC_N"/>
</dbReference>
<evidence type="ECO:0000256" key="3">
    <source>
        <dbReference type="ARBA" id="ARBA00022692"/>
    </source>
</evidence>
<organism evidence="8 9">
    <name type="scientific">Geodermatophilus normandii</name>
    <dbReference type="NCBI Taxonomy" id="1137989"/>
    <lineage>
        <taxon>Bacteria</taxon>
        <taxon>Bacillati</taxon>
        <taxon>Actinomycetota</taxon>
        <taxon>Actinomycetes</taxon>
        <taxon>Geodermatophilales</taxon>
        <taxon>Geodermatophilaceae</taxon>
        <taxon>Geodermatophilus</taxon>
    </lineage>
</organism>
<dbReference type="PANTHER" id="PTHR33885:SF3">
    <property type="entry name" value="PHAGE SHOCK PROTEIN C"/>
    <property type="match status" value="1"/>
</dbReference>
<comment type="caution">
    <text evidence="8">The sequence shown here is derived from an EMBL/GenBank/DDBJ whole genome shotgun (WGS) entry which is preliminary data.</text>
</comment>
<protein>
    <submittedName>
        <fullName evidence="8">Phage shock protein C (PspC) family protein</fullName>
    </submittedName>
</protein>
<proteinExistence type="predicted"/>
<feature type="transmembrane region" description="Helical" evidence="6">
    <location>
        <begin position="101"/>
        <end position="121"/>
    </location>
</feature>
<feature type="domain" description="Phage shock protein PspC N-terminal" evidence="7">
    <location>
        <begin position="27"/>
        <end position="82"/>
    </location>
</feature>
<keyword evidence="4 6" id="KW-1133">Transmembrane helix</keyword>
<evidence type="ECO:0000256" key="6">
    <source>
        <dbReference type="SAM" id="Phobius"/>
    </source>
</evidence>
<name>A0A317QJF4_9ACTN</name>
<comment type="subcellular location">
    <subcellularLocation>
        <location evidence="1">Cell membrane</location>
        <topology evidence="1">Single-pass membrane protein</topology>
    </subcellularLocation>
</comment>
<evidence type="ECO:0000256" key="4">
    <source>
        <dbReference type="ARBA" id="ARBA00022989"/>
    </source>
</evidence>
<dbReference type="EMBL" id="QGTX01000001">
    <property type="protein sequence ID" value="PWW22836.1"/>
    <property type="molecule type" value="Genomic_DNA"/>
</dbReference>
<feature type="transmembrane region" description="Helical" evidence="6">
    <location>
        <begin position="133"/>
        <end position="152"/>
    </location>
</feature>
<reference evidence="9" key="1">
    <citation type="submission" date="2018-05" db="EMBL/GenBank/DDBJ databases">
        <authorList>
            <person name="Klenk H.-P."/>
            <person name="Huntemann M."/>
            <person name="Clum A."/>
            <person name="Pillay M."/>
            <person name="Palaniappan K."/>
            <person name="Varghese N."/>
            <person name="Mikhailova N."/>
            <person name="Stamatis D."/>
            <person name="Reddy T."/>
            <person name="Daum C."/>
            <person name="Shapiro N."/>
            <person name="Ivanova N."/>
            <person name="Kyrpides N."/>
            <person name="Woyke T."/>
        </authorList>
    </citation>
    <scope>NUCLEOTIDE SEQUENCE [LARGE SCALE GENOMIC DNA]</scope>
    <source>
        <strain evidence="9">DSM 45417</strain>
    </source>
</reference>
<dbReference type="Pfam" id="PF04024">
    <property type="entry name" value="PspC"/>
    <property type="match status" value="1"/>
</dbReference>
<evidence type="ECO:0000259" key="7">
    <source>
        <dbReference type="Pfam" id="PF04024"/>
    </source>
</evidence>
<keyword evidence="9" id="KW-1185">Reference proteome</keyword>
<dbReference type="GO" id="GO:0005886">
    <property type="term" value="C:plasma membrane"/>
    <property type="evidence" value="ECO:0007669"/>
    <property type="project" value="UniProtKB-SubCell"/>
</dbReference>
<evidence type="ECO:0000256" key="2">
    <source>
        <dbReference type="ARBA" id="ARBA00022475"/>
    </source>
</evidence>
<dbReference type="AlphaFoldDB" id="A0A317QJF4"/>
<keyword evidence="2" id="KW-1003">Cell membrane</keyword>
<evidence type="ECO:0000256" key="5">
    <source>
        <dbReference type="ARBA" id="ARBA00023136"/>
    </source>
</evidence>